<evidence type="ECO:0000259" key="13">
    <source>
        <dbReference type="PROSITE" id="PS50146"/>
    </source>
</evidence>
<proteinExistence type="inferred from homology"/>
<keyword evidence="10" id="KW-0443">Lipid metabolism</keyword>
<dbReference type="InterPro" id="IPR001206">
    <property type="entry name" value="Diacylglycerol_kinase_cat_dom"/>
</dbReference>
<evidence type="ECO:0000256" key="6">
    <source>
        <dbReference type="ARBA" id="ARBA00022741"/>
    </source>
</evidence>
<dbReference type="PANTHER" id="PTHR12358">
    <property type="entry name" value="SPHINGOSINE KINASE"/>
    <property type="match status" value="1"/>
</dbReference>
<evidence type="ECO:0000313" key="15">
    <source>
        <dbReference type="Proteomes" id="UP000193435"/>
    </source>
</evidence>
<dbReference type="GO" id="GO:0005524">
    <property type="term" value="F:ATP binding"/>
    <property type="evidence" value="ECO:0007669"/>
    <property type="project" value="UniProtKB-KW"/>
</dbReference>
<keyword evidence="15" id="KW-1185">Reference proteome</keyword>
<dbReference type="Pfam" id="PF19279">
    <property type="entry name" value="YegS_C"/>
    <property type="match status" value="1"/>
</dbReference>
<dbReference type="NCBIfam" id="NF009603">
    <property type="entry name" value="PRK13055.1"/>
    <property type="match status" value="1"/>
</dbReference>
<dbReference type="InterPro" id="IPR050187">
    <property type="entry name" value="Lipid_Phosphate_FormReg"/>
</dbReference>
<comment type="similarity">
    <text evidence="2">Belongs to the diacylglycerol/lipid kinase family.</text>
</comment>
<dbReference type="InterPro" id="IPR016064">
    <property type="entry name" value="NAD/diacylglycerol_kinase_sf"/>
</dbReference>
<name>A0A1X7N8P2_9LACT</name>
<evidence type="ECO:0000256" key="1">
    <source>
        <dbReference type="ARBA" id="ARBA00001946"/>
    </source>
</evidence>
<dbReference type="SMART" id="SM00046">
    <property type="entry name" value="DAGKc"/>
    <property type="match status" value="1"/>
</dbReference>
<reference evidence="14 15" key="1">
    <citation type="submission" date="2017-04" db="EMBL/GenBank/DDBJ databases">
        <authorList>
            <person name="Afonso C.L."/>
            <person name="Miller P.J."/>
            <person name="Scott M.A."/>
            <person name="Spackman E."/>
            <person name="Goraichik I."/>
            <person name="Dimitrov K.M."/>
            <person name="Suarez D.L."/>
            <person name="Swayne D.E."/>
        </authorList>
    </citation>
    <scope>NUCLEOTIDE SEQUENCE [LARGE SCALE GENOMIC DNA]</scope>
    <source>
        <strain evidence="14 15">LMG26642</strain>
    </source>
</reference>
<dbReference type="Proteomes" id="UP000193435">
    <property type="component" value="Unassembled WGS sequence"/>
</dbReference>
<dbReference type="EMBL" id="FXBJ01000002">
    <property type="protein sequence ID" value="SMH33383.1"/>
    <property type="molecule type" value="Genomic_DNA"/>
</dbReference>
<accession>A0A1X7N8P2</accession>
<keyword evidence="4" id="KW-0808">Transferase</keyword>
<evidence type="ECO:0000313" key="14">
    <source>
        <dbReference type="EMBL" id="SMH33383.1"/>
    </source>
</evidence>
<dbReference type="GO" id="GO:0008654">
    <property type="term" value="P:phospholipid biosynthetic process"/>
    <property type="evidence" value="ECO:0007669"/>
    <property type="project" value="UniProtKB-KW"/>
</dbReference>
<dbReference type="SUPFAM" id="SSF111331">
    <property type="entry name" value="NAD kinase/diacylglycerol kinase-like"/>
    <property type="match status" value="1"/>
</dbReference>
<protein>
    <submittedName>
        <fullName evidence="14">Diacylglycerol kinase</fullName>
    </submittedName>
</protein>
<dbReference type="Gene3D" id="3.40.50.10330">
    <property type="entry name" value="Probable inorganic polyphosphate/atp-NAD kinase, domain 1"/>
    <property type="match status" value="1"/>
</dbReference>
<evidence type="ECO:0000256" key="11">
    <source>
        <dbReference type="ARBA" id="ARBA00023209"/>
    </source>
</evidence>
<organism evidence="14 15">
    <name type="scientific">Carnobacterium iners</name>
    <dbReference type="NCBI Taxonomy" id="1073423"/>
    <lineage>
        <taxon>Bacteria</taxon>
        <taxon>Bacillati</taxon>
        <taxon>Bacillota</taxon>
        <taxon>Bacilli</taxon>
        <taxon>Lactobacillales</taxon>
        <taxon>Carnobacteriaceae</taxon>
        <taxon>Carnobacterium</taxon>
    </lineage>
</organism>
<evidence type="ECO:0000256" key="9">
    <source>
        <dbReference type="ARBA" id="ARBA00022842"/>
    </source>
</evidence>
<dbReference type="OrthoDB" id="142078at2"/>
<keyword evidence="11" id="KW-0594">Phospholipid biosynthesis</keyword>
<dbReference type="InterPro" id="IPR017438">
    <property type="entry name" value="ATP-NAD_kinase_N"/>
</dbReference>
<keyword evidence="7 14" id="KW-0418">Kinase</keyword>
<comment type="cofactor">
    <cofactor evidence="1">
        <name>Mg(2+)</name>
        <dbReference type="ChEBI" id="CHEBI:18420"/>
    </cofactor>
</comment>
<dbReference type="InterPro" id="IPR045540">
    <property type="entry name" value="YegS/DAGK_C"/>
</dbReference>
<keyword evidence="12" id="KW-1208">Phospholipid metabolism</keyword>
<keyword evidence="5" id="KW-0479">Metal-binding</keyword>
<gene>
    <name evidence="14" type="ORF">SAMN04488700_1520</name>
</gene>
<evidence type="ECO:0000256" key="12">
    <source>
        <dbReference type="ARBA" id="ARBA00023264"/>
    </source>
</evidence>
<dbReference type="RefSeq" id="WP_085559665.1">
    <property type="nucleotide sequence ID" value="NZ_FOAH01000004.1"/>
</dbReference>
<evidence type="ECO:0000256" key="7">
    <source>
        <dbReference type="ARBA" id="ARBA00022777"/>
    </source>
</evidence>
<sequence>MRARIIYNPSAGRELIKKNLVDILQIYENAGYETSVFETTPKKHSALDEANRAAKAGFDLIIAAGGDGTINEVVNGIAELEKRPKIAIIPAGTTNDYARALHIPRNNLLDAAKLVQKKETIKMDVGKAIMDEKETYFINIGGGGLLTELTYDVPSTLKSVFGSLAYFVKGAEMLPRIKPIPMHIEYDEGIYEGTASMFFIALTNSVGGFEQIAPDALLDDGKFTMIVVKTASQIEILHLVALLLNGGRHIDHPNILYAKTSKIHARPANDSRMMINLDGEYGGDAPVTFINLHQHIEIIANSEDVSATGYAFDHAEEEAFIKEVEGLTQEDIDGDGKVS</sequence>
<evidence type="ECO:0000256" key="3">
    <source>
        <dbReference type="ARBA" id="ARBA00022516"/>
    </source>
</evidence>
<keyword evidence="3" id="KW-0444">Lipid biosynthesis</keyword>
<evidence type="ECO:0000256" key="5">
    <source>
        <dbReference type="ARBA" id="ARBA00022723"/>
    </source>
</evidence>
<evidence type="ECO:0000256" key="2">
    <source>
        <dbReference type="ARBA" id="ARBA00005983"/>
    </source>
</evidence>
<dbReference type="Gene3D" id="2.60.200.40">
    <property type="match status" value="1"/>
</dbReference>
<dbReference type="NCBIfam" id="TIGR00147">
    <property type="entry name" value="YegS/Rv2252/BmrU family lipid kinase"/>
    <property type="match status" value="1"/>
</dbReference>
<evidence type="ECO:0000256" key="4">
    <source>
        <dbReference type="ARBA" id="ARBA00022679"/>
    </source>
</evidence>
<keyword evidence="9" id="KW-0460">Magnesium</keyword>
<dbReference type="GO" id="GO:0005886">
    <property type="term" value="C:plasma membrane"/>
    <property type="evidence" value="ECO:0007669"/>
    <property type="project" value="TreeGrafter"/>
</dbReference>
<feature type="domain" description="DAGKc" evidence="13">
    <location>
        <begin position="1"/>
        <end position="132"/>
    </location>
</feature>
<dbReference type="GO" id="GO:0004143">
    <property type="term" value="F:ATP-dependent diacylglycerol kinase activity"/>
    <property type="evidence" value="ECO:0007669"/>
    <property type="project" value="TreeGrafter"/>
</dbReference>
<dbReference type="PANTHER" id="PTHR12358:SF106">
    <property type="entry name" value="LIPID KINASE YEGS"/>
    <property type="match status" value="1"/>
</dbReference>
<evidence type="ECO:0000256" key="8">
    <source>
        <dbReference type="ARBA" id="ARBA00022840"/>
    </source>
</evidence>
<dbReference type="InterPro" id="IPR005218">
    <property type="entry name" value="Diacylglycerol/lipid_kinase"/>
</dbReference>
<dbReference type="AlphaFoldDB" id="A0A1X7N8P2"/>
<evidence type="ECO:0000256" key="10">
    <source>
        <dbReference type="ARBA" id="ARBA00023098"/>
    </source>
</evidence>
<keyword evidence="8" id="KW-0067">ATP-binding</keyword>
<dbReference type="STRING" id="1073423.SAMN04488700_1520"/>
<dbReference type="Pfam" id="PF00781">
    <property type="entry name" value="DAGK_cat"/>
    <property type="match status" value="1"/>
</dbReference>
<keyword evidence="6" id="KW-0547">Nucleotide-binding</keyword>
<dbReference type="GO" id="GO:0046872">
    <property type="term" value="F:metal ion binding"/>
    <property type="evidence" value="ECO:0007669"/>
    <property type="project" value="UniProtKB-KW"/>
</dbReference>
<dbReference type="NCBIfam" id="NF009874">
    <property type="entry name" value="PRK13337.1"/>
    <property type="match status" value="1"/>
</dbReference>
<dbReference type="PROSITE" id="PS50146">
    <property type="entry name" value="DAGK"/>
    <property type="match status" value="1"/>
</dbReference>